<dbReference type="Pfam" id="PF14223">
    <property type="entry name" value="Retrotran_gag_2"/>
    <property type="match status" value="1"/>
</dbReference>
<evidence type="ECO:0008006" key="3">
    <source>
        <dbReference type="Google" id="ProtNLM"/>
    </source>
</evidence>
<name>A0ABM4V2Z9_COFAR</name>
<organism evidence="1 2">
    <name type="scientific">Coffea arabica</name>
    <name type="common">Arabian coffee</name>
    <dbReference type="NCBI Taxonomy" id="13443"/>
    <lineage>
        <taxon>Eukaryota</taxon>
        <taxon>Viridiplantae</taxon>
        <taxon>Streptophyta</taxon>
        <taxon>Embryophyta</taxon>
        <taxon>Tracheophyta</taxon>
        <taxon>Spermatophyta</taxon>
        <taxon>Magnoliopsida</taxon>
        <taxon>eudicotyledons</taxon>
        <taxon>Gunneridae</taxon>
        <taxon>Pentapetalae</taxon>
        <taxon>asterids</taxon>
        <taxon>lamiids</taxon>
        <taxon>Gentianales</taxon>
        <taxon>Rubiaceae</taxon>
        <taxon>Ixoroideae</taxon>
        <taxon>Gardenieae complex</taxon>
        <taxon>Bertiereae - Coffeeae clade</taxon>
        <taxon>Coffeeae</taxon>
        <taxon>Coffea</taxon>
    </lineage>
</organism>
<dbReference type="PANTHER" id="PTHR35317">
    <property type="entry name" value="OS04G0629600 PROTEIN"/>
    <property type="match status" value="1"/>
</dbReference>
<sequence length="144" mass="17183">MAKEVWDILKKTYKGIDMVQQNNLMILKRKFELVTMEKSEFIESYFFRLSDIKNEMKLNQYNLPDRTFVKQVLNTLPMKFDHVVAVIQETKDLEDLSIEDLRVSLILYEQRINGKLEDIPKKDTIEKARYSKKDTADAVKFERQ</sequence>
<dbReference type="RefSeq" id="XP_071913909.1">
    <property type="nucleotide sequence ID" value="XM_072057808.1"/>
</dbReference>
<evidence type="ECO:0000313" key="1">
    <source>
        <dbReference type="Proteomes" id="UP001652660"/>
    </source>
</evidence>
<gene>
    <name evidence="2" type="primary">LOC140010526</name>
</gene>
<keyword evidence="1" id="KW-1185">Reference proteome</keyword>
<evidence type="ECO:0000313" key="2">
    <source>
        <dbReference type="RefSeq" id="XP_071913909.1"/>
    </source>
</evidence>
<reference evidence="2" key="1">
    <citation type="submission" date="2025-08" db="UniProtKB">
        <authorList>
            <consortium name="RefSeq"/>
        </authorList>
    </citation>
    <scope>IDENTIFICATION</scope>
    <source>
        <tissue evidence="2">Leaves</tissue>
    </source>
</reference>
<dbReference type="GeneID" id="140010526"/>
<accession>A0ABM4V2Z9</accession>
<dbReference type="Proteomes" id="UP001652660">
    <property type="component" value="Chromosome 7c"/>
</dbReference>
<dbReference type="PANTHER" id="PTHR35317:SF35">
    <property type="entry name" value="DUF4219 DOMAIN-CONTAINING PROTEIN"/>
    <property type="match status" value="1"/>
</dbReference>
<protein>
    <recommendedName>
        <fullName evidence="3">Retrovirus-related Pol polyprotein from transposon TNT 1-94</fullName>
    </recommendedName>
</protein>
<proteinExistence type="predicted"/>